<evidence type="ECO:0008006" key="4">
    <source>
        <dbReference type="Google" id="ProtNLM"/>
    </source>
</evidence>
<evidence type="ECO:0000256" key="1">
    <source>
        <dbReference type="SAM" id="MobiDB-lite"/>
    </source>
</evidence>
<dbReference type="AlphaFoldDB" id="A0ABD3JWT0"/>
<dbReference type="EMBL" id="JBJKBG010000007">
    <property type="protein sequence ID" value="KAL3731462.1"/>
    <property type="molecule type" value="Genomic_DNA"/>
</dbReference>
<gene>
    <name evidence="2" type="ORF">ACJRO7_028354</name>
</gene>
<feature type="region of interest" description="Disordered" evidence="1">
    <location>
        <begin position="71"/>
        <end position="110"/>
    </location>
</feature>
<organism evidence="2 3">
    <name type="scientific">Eucalyptus globulus</name>
    <name type="common">Tasmanian blue gum</name>
    <dbReference type="NCBI Taxonomy" id="34317"/>
    <lineage>
        <taxon>Eukaryota</taxon>
        <taxon>Viridiplantae</taxon>
        <taxon>Streptophyta</taxon>
        <taxon>Embryophyta</taxon>
        <taxon>Tracheophyta</taxon>
        <taxon>Spermatophyta</taxon>
        <taxon>Magnoliopsida</taxon>
        <taxon>eudicotyledons</taxon>
        <taxon>Gunneridae</taxon>
        <taxon>Pentapetalae</taxon>
        <taxon>rosids</taxon>
        <taxon>malvids</taxon>
        <taxon>Myrtales</taxon>
        <taxon>Myrtaceae</taxon>
        <taxon>Myrtoideae</taxon>
        <taxon>Eucalypteae</taxon>
        <taxon>Eucalyptus</taxon>
    </lineage>
</organism>
<comment type="caution">
    <text evidence="2">The sequence shown here is derived from an EMBL/GenBank/DDBJ whole genome shotgun (WGS) entry which is preliminary data.</text>
</comment>
<dbReference type="Proteomes" id="UP001634007">
    <property type="component" value="Unassembled WGS sequence"/>
</dbReference>
<keyword evidence="3" id="KW-1185">Reference proteome</keyword>
<accession>A0ABD3JWT0</accession>
<evidence type="ECO:0000313" key="3">
    <source>
        <dbReference type="Proteomes" id="UP001634007"/>
    </source>
</evidence>
<feature type="compositionally biased region" description="Acidic residues" evidence="1">
    <location>
        <begin position="74"/>
        <end position="83"/>
    </location>
</feature>
<proteinExistence type="predicted"/>
<dbReference type="PANTHER" id="PTHR36715">
    <property type="entry name" value="BNAANNG41370D PROTEIN"/>
    <property type="match status" value="1"/>
</dbReference>
<dbReference type="PANTHER" id="PTHR36715:SF1">
    <property type="entry name" value="PROTEIN, PUTATIVE-RELATED"/>
    <property type="match status" value="1"/>
</dbReference>
<reference evidence="2 3" key="1">
    <citation type="submission" date="2024-11" db="EMBL/GenBank/DDBJ databases">
        <title>Chromosome-level genome assembly of Eucalyptus globulus Labill. provides insights into its genome evolution.</title>
        <authorList>
            <person name="Li X."/>
        </authorList>
    </citation>
    <scope>NUCLEOTIDE SEQUENCE [LARGE SCALE GENOMIC DNA]</scope>
    <source>
        <strain evidence="2">CL2024</strain>
        <tissue evidence="2">Fresh tender leaves</tissue>
    </source>
</reference>
<name>A0ABD3JWT0_EUCGL</name>
<sequence length="261" mass="28059">MNLLQNPPFLSEILSRSWSDEAFVSQAFEVCKWSAILLATLACFGTLCHGVVKFSPLGFLKSAPLAAQQPLVPDFDDSDDDDTCSSSASEEGDGRSDEDELSSAPDDRSHGDFLFRAAGSGGSQLRRRRSFADNLSQFVLGKSVVKLWDRSDSRLLRLQDANGEFVGRFCQVLASPRSPVAVVSAGLNNLGKIALNVWDSRVGFRIPAIVAEWEPSAGGEVTVGDLRNVASPVEGSSGADAERWWDADADAAVALDEFGQD</sequence>
<protein>
    <recommendedName>
        <fullName evidence="4">Transmembrane protein</fullName>
    </recommendedName>
</protein>
<evidence type="ECO:0000313" key="2">
    <source>
        <dbReference type="EMBL" id="KAL3731462.1"/>
    </source>
</evidence>